<feature type="short sequence motif" description="DGA/G" evidence="4">
    <location>
        <begin position="162"/>
        <end position="164"/>
    </location>
</feature>
<dbReference type="InterPro" id="IPR050301">
    <property type="entry name" value="NTE"/>
</dbReference>
<dbReference type="EMBL" id="BDCR01000004">
    <property type="protein sequence ID" value="GAT63712.1"/>
    <property type="molecule type" value="Genomic_DNA"/>
</dbReference>
<protein>
    <submittedName>
        <fullName evidence="6">Predicted phospholipase, patatin/cPLA2 family</fullName>
    </submittedName>
</protein>
<dbReference type="RefSeq" id="WP_068705166.1">
    <property type="nucleotide sequence ID" value="NZ_BDCR01000004.1"/>
</dbReference>
<keyword evidence="2 4" id="KW-0442">Lipid degradation</keyword>
<dbReference type="Pfam" id="PF19890">
    <property type="entry name" value="DUF6363"/>
    <property type="match status" value="1"/>
</dbReference>
<dbReference type="PANTHER" id="PTHR14226:SF25">
    <property type="entry name" value="PHOSPHOESTERASE"/>
    <property type="match status" value="1"/>
</dbReference>
<reference evidence="7" key="2">
    <citation type="journal article" date="2017" name="Genome Announc.">
        <title>Draft genome sequence of Paludibacter jiangxiensis NM7(T), a propionate-producing fermentative bacterium.</title>
        <authorList>
            <person name="Qiu Y.-L."/>
            <person name="Tourlousse D.M."/>
            <person name="Matsuura N."/>
            <person name="Ohashi A."/>
            <person name="Sekiguchi Y."/>
        </authorList>
    </citation>
    <scope>NUCLEOTIDE SEQUENCE [LARGE SCALE GENOMIC DNA]</scope>
    <source>
        <strain evidence="7">NM7</strain>
    </source>
</reference>
<dbReference type="GO" id="GO:0016787">
    <property type="term" value="F:hydrolase activity"/>
    <property type="evidence" value="ECO:0007669"/>
    <property type="project" value="UniProtKB-UniRule"/>
</dbReference>
<evidence type="ECO:0000313" key="7">
    <source>
        <dbReference type="Proteomes" id="UP000076586"/>
    </source>
</evidence>
<feature type="domain" description="PNPLA" evidence="5">
    <location>
        <begin position="8"/>
        <end position="175"/>
    </location>
</feature>
<feature type="short sequence motif" description="GXSXG" evidence="4">
    <location>
        <begin position="39"/>
        <end position="43"/>
    </location>
</feature>
<evidence type="ECO:0000256" key="4">
    <source>
        <dbReference type="PROSITE-ProRule" id="PRU01161"/>
    </source>
</evidence>
<feature type="short sequence motif" description="GXGXXG" evidence="4">
    <location>
        <begin position="12"/>
        <end position="17"/>
    </location>
</feature>
<sequence>MIDNSIGLVLEGGGFRGMYTAGVLDAFLQQELYFKYVIGVSAGADYGVSYVSRQFGRNLAVNEYVSDPNYCSWFHLFSKGEYFNDDFIYSYLPDHLVPFDFESFTASGVTMKVGLTDCNTGKADFKTLDATDKVRFATLLSATSSLPVIARPKKIDNEFYMDGGISDSIPVQQAFNDGHKRLVVILTRDAAYRKDQVKFLPFWKRHYRQYPRLVEAIINRAAQYNQTLDMIAKLEKEGSIYVIRPNETLPVSRMENKPKRLEKVYYMGLEQMNNEIGRLKEWIGI</sequence>
<feature type="active site" description="Nucleophile" evidence="4">
    <location>
        <position position="41"/>
    </location>
</feature>
<dbReference type="PANTHER" id="PTHR14226">
    <property type="entry name" value="NEUROPATHY TARGET ESTERASE/SWISS CHEESE D.MELANOGASTER"/>
    <property type="match status" value="1"/>
</dbReference>
<keyword evidence="1 4" id="KW-0378">Hydrolase</keyword>
<dbReference type="OrthoDB" id="9770965at2"/>
<reference evidence="7" key="1">
    <citation type="submission" date="2016-04" db="EMBL/GenBank/DDBJ databases">
        <title>Draft genome sequence of Paludibacter jiangxiensis strain NM7.</title>
        <authorList>
            <person name="Qiu Y."/>
            <person name="Matsuura N."/>
            <person name="Ohashi A."/>
            <person name="Tourlousse M.D."/>
            <person name="Sekiguchi Y."/>
        </authorList>
    </citation>
    <scope>NUCLEOTIDE SEQUENCE [LARGE SCALE GENOMIC DNA]</scope>
    <source>
        <strain evidence="7">NM7</strain>
    </source>
</reference>
<dbReference type="SUPFAM" id="SSF52151">
    <property type="entry name" value="FabD/lysophospholipase-like"/>
    <property type="match status" value="1"/>
</dbReference>
<dbReference type="InterPro" id="IPR045943">
    <property type="entry name" value="DUF6363"/>
</dbReference>
<dbReference type="STRING" id="681398.PJIAN_4253"/>
<accession>A0A161LWS2</accession>
<evidence type="ECO:0000256" key="1">
    <source>
        <dbReference type="ARBA" id="ARBA00022801"/>
    </source>
</evidence>
<name>A0A161LWS2_9BACT</name>
<proteinExistence type="predicted"/>
<gene>
    <name evidence="6" type="ORF">PJIAN_4253</name>
</gene>
<dbReference type="InterPro" id="IPR016035">
    <property type="entry name" value="Acyl_Trfase/lysoPLipase"/>
</dbReference>
<evidence type="ECO:0000313" key="6">
    <source>
        <dbReference type="EMBL" id="GAT63712.1"/>
    </source>
</evidence>
<evidence type="ECO:0000259" key="5">
    <source>
        <dbReference type="PROSITE" id="PS51635"/>
    </source>
</evidence>
<keyword evidence="7" id="KW-1185">Reference proteome</keyword>
<dbReference type="CDD" id="cd07208">
    <property type="entry name" value="Pat_hypo_Ecoli_yjju_like"/>
    <property type="match status" value="1"/>
</dbReference>
<evidence type="ECO:0000256" key="3">
    <source>
        <dbReference type="ARBA" id="ARBA00023098"/>
    </source>
</evidence>
<feature type="active site" description="Proton acceptor" evidence="4">
    <location>
        <position position="162"/>
    </location>
</feature>
<keyword evidence="3 4" id="KW-0443">Lipid metabolism</keyword>
<dbReference type="PROSITE" id="PS51635">
    <property type="entry name" value="PNPLA"/>
    <property type="match status" value="1"/>
</dbReference>
<comment type="caution">
    <text evidence="6">The sequence shown here is derived from an EMBL/GenBank/DDBJ whole genome shotgun (WGS) entry which is preliminary data.</text>
</comment>
<dbReference type="GO" id="GO:0016042">
    <property type="term" value="P:lipid catabolic process"/>
    <property type="evidence" value="ECO:0007669"/>
    <property type="project" value="UniProtKB-UniRule"/>
</dbReference>
<dbReference type="Pfam" id="PF01734">
    <property type="entry name" value="Patatin"/>
    <property type="match status" value="1"/>
</dbReference>
<dbReference type="AlphaFoldDB" id="A0A161LWS2"/>
<evidence type="ECO:0000256" key="2">
    <source>
        <dbReference type="ARBA" id="ARBA00022963"/>
    </source>
</evidence>
<dbReference type="Proteomes" id="UP000076586">
    <property type="component" value="Unassembled WGS sequence"/>
</dbReference>
<dbReference type="InterPro" id="IPR002641">
    <property type="entry name" value="PNPLA_dom"/>
</dbReference>
<dbReference type="InterPro" id="IPR037483">
    <property type="entry name" value="YjjU-like"/>
</dbReference>
<dbReference type="Gene3D" id="3.40.1090.10">
    <property type="entry name" value="Cytosolic phospholipase A2 catalytic domain"/>
    <property type="match status" value="2"/>
</dbReference>
<organism evidence="6 7">
    <name type="scientific">Paludibacter jiangxiensis</name>
    <dbReference type="NCBI Taxonomy" id="681398"/>
    <lineage>
        <taxon>Bacteria</taxon>
        <taxon>Pseudomonadati</taxon>
        <taxon>Bacteroidota</taxon>
        <taxon>Bacteroidia</taxon>
        <taxon>Bacteroidales</taxon>
        <taxon>Paludibacteraceae</taxon>
        <taxon>Paludibacter</taxon>
    </lineage>
</organism>